<name>A0A1X3CYV9_9NEIS</name>
<evidence type="ECO:0000313" key="11">
    <source>
        <dbReference type="EMBL" id="OSI12725.1"/>
    </source>
</evidence>
<dbReference type="Pfam" id="PF03553">
    <property type="entry name" value="Na_H_antiporter"/>
    <property type="match status" value="1"/>
</dbReference>
<keyword evidence="4" id="KW-1003">Cell membrane</keyword>
<protein>
    <submittedName>
        <fullName evidence="11">Na+/H+ antiporter NhaC</fullName>
    </submittedName>
</protein>
<feature type="transmembrane region" description="Helical" evidence="9">
    <location>
        <begin position="105"/>
        <end position="124"/>
    </location>
</feature>
<reference evidence="12" key="1">
    <citation type="submission" date="2017-01" db="EMBL/GenBank/DDBJ databases">
        <authorList>
            <person name="Wolfgang W.J."/>
            <person name="Cole J."/>
            <person name="Wroblewski D."/>
            <person name="Mcginnis J."/>
            <person name="Musser K.A."/>
        </authorList>
    </citation>
    <scope>NUCLEOTIDE SEQUENCE [LARGE SCALE GENOMIC DNA]</scope>
    <source>
        <strain evidence="12">DSM 19151</strain>
    </source>
</reference>
<keyword evidence="7 9" id="KW-0472">Membrane</keyword>
<proteinExistence type="inferred from homology"/>
<dbReference type="GO" id="GO:0015297">
    <property type="term" value="F:antiporter activity"/>
    <property type="evidence" value="ECO:0007669"/>
    <property type="project" value="UniProtKB-KW"/>
</dbReference>
<dbReference type="Proteomes" id="UP000193118">
    <property type="component" value="Unassembled WGS sequence"/>
</dbReference>
<dbReference type="InterPro" id="IPR018461">
    <property type="entry name" value="Na/H_Antiport_NhaC-like_C"/>
</dbReference>
<keyword evidence="2" id="KW-0813">Transport</keyword>
<feature type="domain" description="Na+/H+ antiporter NhaC-like C-terminal" evidence="10">
    <location>
        <begin position="34"/>
        <end position="127"/>
    </location>
</feature>
<evidence type="ECO:0000256" key="7">
    <source>
        <dbReference type="ARBA" id="ARBA00023136"/>
    </source>
</evidence>
<dbReference type="InterPro" id="IPR052180">
    <property type="entry name" value="NhaC_Na-H+_Antiporter"/>
</dbReference>
<comment type="similarity">
    <text evidence="8">Belongs to the NhaC Na(+)/H(+) (TC 2.A.35) antiporter family.</text>
</comment>
<dbReference type="PANTHER" id="PTHR33451:SF6">
    <property type="entry name" value="NA(+)_H(+) ANTIPORTER NHAC"/>
    <property type="match status" value="1"/>
</dbReference>
<organism evidence="11 12">
    <name type="scientific">Neisseria dentiae</name>
    <dbReference type="NCBI Taxonomy" id="194197"/>
    <lineage>
        <taxon>Bacteria</taxon>
        <taxon>Pseudomonadati</taxon>
        <taxon>Pseudomonadota</taxon>
        <taxon>Betaproteobacteria</taxon>
        <taxon>Neisseriales</taxon>
        <taxon>Neisseriaceae</taxon>
        <taxon>Neisseria</taxon>
    </lineage>
</organism>
<dbReference type="EMBL" id="MTBO01000130">
    <property type="protein sequence ID" value="OSI12725.1"/>
    <property type="molecule type" value="Genomic_DNA"/>
</dbReference>
<evidence type="ECO:0000256" key="1">
    <source>
        <dbReference type="ARBA" id="ARBA00004651"/>
    </source>
</evidence>
<evidence type="ECO:0000256" key="8">
    <source>
        <dbReference type="ARBA" id="ARBA00038435"/>
    </source>
</evidence>
<sequence length="132" mass="13703">SSLATCATIGVAFSGMTQAFHANPAITAGAIVSGAFFGDKMSPLSDTTGIAASVVGIDLFEHIRNMMYTTVPAFVLTAALFVLFADASTANLDSIAAMKTQLLSSGLIHGYTLIPFAVLLILALRKINAIYT</sequence>
<feature type="non-terminal residue" evidence="11">
    <location>
        <position position="1"/>
    </location>
</feature>
<dbReference type="PANTHER" id="PTHR33451">
    <property type="entry name" value="MALATE-2H(+)/NA(+)-LACTATE ANTIPORTER"/>
    <property type="match status" value="1"/>
</dbReference>
<keyword evidence="6 9" id="KW-1133">Transmembrane helix</keyword>
<feature type="transmembrane region" description="Helical" evidence="9">
    <location>
        <begin position="66"/>
        <end position="85"/>
    </location>
</feature>
<keyword evidence="12" id="KW-1185">Reference proteome</keyword>
<comment type="caution">
    <text evidence="11">The sequence shown here is derived from an EMBL/GenBank/DDBJ whole genome shotgun (WGS) entry which is preliminary data.</text>
</comment>
<evidence type="ECO:0000256" key="3">
    <source>
        <dbReference type="ARBA" id="ARBA00022449"/>
    </source>
</evidence>
<keyword evidence="3" id="KW-0050">Antiport</keyword>
<dbReference type="GO" id="GO:0005886">
    <property type="term" value="C:plasma membrane"/>
    <property type="evidence" value="ECO:0007669"/>
    <property type="project" value="UniProtKB-SubCell"/>
</dbReference>
<evidence type="ECO:0000256" key="9">
    <source>
        <dbReference type="SAM" id="Phobius"/>
    </source>
</evidence>
<evidence type="ECO:0000259" key="10">
    <source>
        <dbReference type="Pfam" id="PF03553"/>
    </source>
</evidence>
<evidence type="ECO:0000256" key="6">
    <source>
        <dbReference type="ARBA" id="ARBA00022989"/>
    </source>
</evidence>
<keyword evidence="5 9" id="KW-0812">Transmembrane</keyword>
<evidence type="ECO:0000256" key="2">
    <source>
        <dbReference type="ARBA" id="ARBA00022448"/>
    </source>
</evidence>
<dbReference type="RefSeq" id="WP_282956223.1">
    <property type="nucleotide sequence ID" value="NZ_MTBO01000130.1"/>
</dbReference>
<accession>A0A1X3CYV9</accession>
<evidence type="ECO:0000256" key="4">
    <source>
        <dbReference type="ARBA" id="ARBA00022475"/>
    </source>
</evidence>
<dbReference type="AlphaFoldDB" id="A0A1X3CYV9"/>
<gene>
    <name evidence="11" type="ORF">BWD09_13555</name>
</gene>
<evidence type="ECO:0000313" key="12">
    <source>
        <dbReference type="Proteomes" id="UP000193118"/>
    </source>
</evidence>
<evidence type="ECO:0000256" key="5">
    <source>
        <dbReference type="ARBA" id="ARBA00022692"/>
    </source>
</evidence>
<feature type="non-terminal residue" evidence="11">
    <location>
        <position position="132"/>
    </location>
</feature>
<comment type="subcellular location">
    <subcellularLocation>
        <location evidence="1">Cell membrane</location>
        <topology evidence="1">Multi-pass membrane protein</topology>
    </subcellularLocation>
</comment>